<dbReference type="Gramene" id="TVU38500">
    <property type="protein sequence ID" value="TVU38500"/>
    <property type="gene ID" value="EJB05_11873"/>
</dbReference>
<dbReference type="InterPro" id="IPR055312">
    <property type="entry name" value="FBL15-like"/>
</dbReference>
<evidence type="ECO:0008006" key="3">
    <source>
        <dbReference type="Google" id="ProtNLM"/>
    </source>
</evidence>
<evidence type="ECO:0000313" key="2">
    <source>
        <dbReference type="Proteomes" id="UP000324897"/>
    </source>
</evidence>
<dbReference type="SUPFAM" id="SSF81383">
    <property type="entry name" value="F-box domain"/>
    <property type="match status" value="1"/>
</dbReference>
<sequence length="157" mass="18428">MGGDHRRLHAMDRISGLPDELLHSILVRLRSARAAARTSLLSHRWRRLRGRKSFVNDETTKLPRCETLRILWTSYGRHDDCFTPTMLHILRKCNGIKKCKVIFRHSGYFSRGRPSRSLETSDITLDLLEEVEIEWNSETRIKEHGDYLALLLIHLKR</sequence>
<dbReference type="PANTHER" id="PTHR34709">
    <property type="entry name" value="OS10G0396666 PROTEIN"/>
    <property type="match status" value="1"/>
</dbReference>
<accession>A0A5J9VTU8</accession>
<dbReference type="Gene3D" id="1.20.1280.50">
    <property type="match status" value="1"/>
</dbReference>
<name>A0A5J9VTU8_9POAL</name>
<evidence type="ECO:0000313" key="1">
    <source>
        <dbReference type="EMBL" id="TVU38500.1"/>
    </source>
</evidence>
<comment type="caution">
    <text evidence="1">The sequence shown here is derived from an EMBL/GenBank/DDBJ whole genome shotgun (WGS) entry which is preliminary data.</text>
</comment>
<gene>
    <name evidence="1" type="ORF">EJB05_11873</name>
</gene>
<keyword evidence="2" id="KW-1185">Reference proteome</keyword>
<protein>
    <recommendedName>
        <fullName evidence="3">F-box domain-containing protein</fullName>
    </recommendedName>
</protein>
<dbReference type="EMBL" id="RWGY01000007">
    <property type="protein sequence ID" value="TVU38500.1"/>
    <property type="molecule type" value="Genomic_DNA"/>
</dbReference>
<feature type="non-terminal residue" evidence="1">
    <location>
        <position position="1"/>
    </location>
</feature>
<dbReference type="InterPro" id="IPR036047">
    <property type="entry name" value="F-box-like_dom_sf"/>
</dbReference>
<organism evidence="1 2">
    <name type="scientific">Eragrostis curvula</name>
    <name type="common">weeping love grass</name>
    <dbReference type="NCBI Taxonomy" id="38414"/>
    <lineage>
        <taxon>Eukaryota</taxon>
        <taxon>Viridiplantae</taxon>
        <taxon>Streptophyta</taxon>
        <taxon>Embryophyta</taxon>
        <taxon>Tracheophyta</taxon>
        <taxon>Spermatophyta</taxon>
        <taxon>Magnoliopsida</taxon>
        <taxon>Liliopsida</taxon>
        <taxon>Poales</taxon>
        <taxon>Poaceae</taxon>
        <taxon>PACMAD clade</taxon>
        <taxon>Chloridoideae</taxon>
        <taxon>Eragrostideae</taxon>
        <taxon>Eragrostidinae</taxon>
        <taxon>Eragrostis</taxon>
    </lineage>
</organism>
<reference evidence="1 2" key="1">
    <citation type="journal article" date="2019" name="Sci. Rep.">
        <title>A high-quality genome of Eragrostis curvula grass provides insights into Poaceae evolution and supports new strategies to enhance forage quality.</title>
        <authorList>
            <person name="Carballo J."/>
            <person name="Santos B.A.C.M."/>
            <person name="Zappacosta D."/>
            <person name="Garbus I."/>
            <person name="Selva J.P."/>
            <person name="Gallo C.A."/>
            <person name="Diaz A."/>
            <person name="Albertini E."/>
            <person name="Caccamo M."/>
            <person name="Echenique V."/>
        </authorList>
    </citation>
    <scope>NUCLEOTIDE SEQUENCE [LARGE SCALE GENOMIC DNA]</scope>
    <source>
        <strain evidence="2">cv. Victoria</strain>
        <tissue evidence="1">Leaf</tissue>
    </source>
</reference>
<dbReference type="AlphaFoldDB" id="A0A5J9VTU8"/>
<dbReference type="PANTHER" id="PTHR34709:SF68">
    <property type="entry name" value="OS07G0550432 PROTEIN"/>
    <property type="match status" value="1"/>
</dbReference>
<proteinExistence type="predicted"/>
<dbReference type="Proteomes" id="UP000324897">
    <property type="component" value="Chromosome 4"/>
</dbReference>